<name>A0A8J3K7G8_9ACTN</name>
<evidence type="ECO:0000313" key="2">
    <source>
        <dbReference type="Proteomes" id="UP000619293"/>
    </source>
</evidence>
<dbReference type="Gene3D" id="3.40.50.10900">
    <property type="entry name" value="PAC-like subunit"/>
    <property type="match status" value="1"/>
</dbReference>
<keyword evidence="2" id="KW-1185">Reference proteome</keyword>
<dbReference type="InterPro" id="IPR038389">
    <property type="entry name" value="PSMG2_sf"/>
</dbReference>
<dbReference type="InterPro" id="IPR019151">
    <property type="entry name" value="Proteasome_assmbl_chaperone_2"/>
</dbReference>
<protein>
    <recommendedName>
        <fullName evidence="3">PAC2 family protein</fullName>
    </recommendedName>
</protein>
<dbReference type="SUPFAM" id="SSF159659">
    <property type="entry name" value="Cgl1923-like"/>
    <property type="match status" value="1"/>
</dbReference>
<comment type="caution">
    <text evidence="1">The sequence shown here is derived from an EMBL/GenBank/DDBJ whole genome shotgun (WGS) entry which is preliminary data.</text>
</comment>
<evidence type="ECO:0000313" key="1">
    <source>
        <dbReference type="EMBL" id="GIF90889.1"/>
    </source>
</evidence>
<accession>A0A8J3K7G8</accession>
<dbReference type="EMBL" id="BONG01000026">
    <property type="protein sequence ID" value="GIF90889.1"/>
    <property type="molecule type" value="Genomic_DNA"/>
</dbReference>
<dbReference type="Pfam" id="PF09754">
    <property type="entry name" value="PAC2"/>
    <property type="match status" value="1"/>
</dbReference>
<sequence>MPAVRTWWRRWSRTPVRSSIYAGPECLPPQLAIIALRTAWCDTLADPTRLDDPAQRRRLTGVTEFDGLPVLRSPVAIAAFEGWNDAADASTAVVEHLEQVWDAREVASVDPEEFYDFQVNRPLITLVDDTRRIEWPSTKFMVASPPGAQHDVVLIRGIEPSLRWRTFCNEILEICHSLGIEKIVLLGALLADVPYSRPLPISGTVTGKHAGEEKIELTPTRYEGPTGIVGVLQDSASRAEIDAMSFWVHVPHYANNPPCPKATLALLHRIEEVLDLPVPMLDLAEESAEWEDRVRAAAAQDAELAEYLRDLEERAGDVAKPLSGDEIAVEFEKYLRRRGGSPGPTHGTW</sequence>
<organism evidence="1 2">
    <name type="scientific">Catellatospora chokoriensis</name>
    <dbReference type="NCBI Taxonomy" id="310353"/>
    <lineage>
        <taxon>Bacteria</taxon>
        <taxon>Bacillati</taxon>
        <taxon>Actinomycetota</taxon>
        <taxon>Actinomycetes</taxon>
        <taxon>Micromonosporales</taxon>
        <taxon>Micromonosporaceae</taxon>
        <taxon>Catellatospora</taxon>
    </lineage>
</organism>
<reference evidence="1 2" key="1">
    <citation type="submission" date="2021-01" db="EMBL/GenBank/DDBJ databases">
        <title>Whole genome shotgun sequence of Catellatospora chokoriensis NBRC 107358.</title>
        <authorList>
            <person name="Komaki H."/>
            <person name="Tamura T."/>
        </authorList>
    </citation>
    <scope>NUCLEOTIDE SEQUENCE [LARGE SCALE GENOMIC DNA]</scope>
    <source>
        <strain evidence="1 2">NBRC 107358</strain>
    </source>
</reference>
<proteinExistence type="predicted"/>
<dbReference type="Proteomes" id="UP000619293">
    <property type="component" value="Unassembled WGS sequence"/>
</dbReference>
<evidence type="ECO:0008006" key="3">
    <source>
        <dbReference type="Google" id="ProtNLM"/>
    </source>
</evidence>
<gene>
    <name evidence="1" type="ORF">Cch02nite_43330</name>
</gene>
<dbReference type="AlphaFoldDB" id="A0A8J3K7G8"/>